<evidence type="ECO:0000313" key="9">
    <source>
        <dbReference type="EMBL" id="KKY26124.1"/>
    </source>
</evidence>
<comment type="subcellular location">
    <subcellularLocation>
        <location evidence="1">Mitochondrion</location>
    </subcellularLocation>
</comment>
<dbReference type="FunFam" id="3.40.30.10:FF:000260">
    <property type="entry name" value="Mitochondrial ribosomal protein L44"/>
    <property type="match status" value="1"/>
</dbReference>
<keyword evidence="13" id="KW-1185">Reference proteome</keyword>
<keyword evidence="3 9" id="KW-0689">Ribosomal protein</keyword>
<keyword evidence="4" id="KW-0496">Mitochondrion</keyword>
<dbReference type="InterPro" id="IPR019716">
    <property type="entry name" value="Ribosomal_mL53"/>
</dbReference>
<dbReference type="EMBL" id="MSZU01000076">
    <property type="protein sequence ID" value="OMP87349.1"/>
    <property type="molecule type" value="Genomic_DNA"/>
</dbReference>
<dbReference type="PANTHER" id="PTHR28236:SF1">
    <property type="entry name" value="LARGE RIBOSOMAL SUBUNIT PROTEIN ML53"/>
    <property type="match status" value="1"/>
</dbReference>
<comment type="similarity">
    <text evidence="2">Belongs to the mitochondrion-specific ribosomal protein mL53 family.</text>
</comment>
<dbReference type="Proteomes" id="UP001430584">
    <property type="component" value="Unassembled WGS sequence"/>
</dbReference>
<evidence type="ECO:0000256" key="1">
    <source>
        <dbReference type="ARBA" id="ARBA00004173"/>
    </source>
</evidence>
<evidence type="ECO:0000256" key="6">
    <source>
        <dbReference type="ARBA" id="ARBA00035180"/>
    </source>
</evidence>
<dbReference type="OrthoDB" id="4136894at2759"/>
<reference evidence="9 11" key="1">
    <citation type="submission" date="2015-03" db="EMBL/GenBank/DDBJ databases">
        <authorList>
            <person name="Morales-Cruz A."/>
            <person name="Amrine K.C."/>
            <person name="Cantu D."/>
        </authorList>
    </citation>
    <scope>NUCLEOTIDE SEQUENCE [LARGE SCALE GENOMIC DNA]</scope>
    <source>
        <strain evidence="9">DS831</strain>
    </source>
</reference>
<reference evidence="10 12" key="3">
    <citation type="submission" date="2017-01" db="EMBL/GenBank/DDBJ databases">
        <title>Draft genome sequence of Diplodia seriata F98.1, a fungal species involved in grapevine trunk diseases.</title>
        <authorList>
            <person name="Robert-Siegwald G."/>
            <person name="Vallet J."/>
            <person name="Abou-Mansour E."/>
            <person name="Xu J."/>
            <person name="Rey P."/>
            <person name="Bertsch C."/>
            <person name="Rego C."/>
            <person name="Larignon P."/>
            <person name="Fontaine F."/>
            <person name="Lebrun M.-H."/>
        </authorList>
    </citation>
    <scope>NUCLEOTIDE SEQUENCE [LARGE SCALE GENOMIC DNA]</scope>
    <source>
        <strain evidence="10 12">F98.1</strain>
    </source>
</reference>
<dbReference type="Proteomes" id="UP000190776">
    <property type="component" value="Unassembled WGS sequence"/>
</dbReference>
<evidence type="ECO:0000313" key="10">
    <source>
        <dbReference type="EMBL" id="OMP87349.1"/>
    </source>
</evidence>
<evidence type="ECO:0000313" key="8">
    <source>
        <dbReference type="EMBL" id="KAL0257336.1"/>
    </source>
</evidence>
<dbReference type="AlphaFoldDB" id="A0A0G2EV82"/>
<evidence type="ECO:0000256" key="7">
    <source>
        <dbReference type="SAM" id="Coils"/>
    </source>
</evidence>
<sequence>MITRFLTEVNTKFNPFVRNAKTARNFLALLPPNARADGMKINAKMLPRLSKEPTTLELKFKDGKEMKLDLEKLKIREVEEEVNRHSRLLARQEELSG</sequence>
<dbReference type="STRING" id="420778.A0A0G2EV82"/>
<dbReference type="GO" id="GO:0005762">
    <property type="term" value="C:mitochondrial large ribosomal subunit"/>
    <property type="evidence" value="ECO:0007669"/>
    <property type="project" value="TreeGrafter"/>
</dbReference>
<evidence type="ECO:0000256" key="2">
    <source>
        <dbReference type="ARBA" id="ARBA00005557"/>
    </source>
</evidence>
<keyword evidence="5" id="KW-0687">Ribonucleoprotein</keyword>
<evidence type="ECO:0000313" key="12">
    <source>
        <dbReference type="Proteomes" id="UP000190776"/>
    </source>
</evidence>
<dbReference type="PANTHER" id="PTHR28236">
    <property type="entry name" value="54S RIBOSOMAL PROTEIN L44, MITOCHONDRIAL"/>
    <property type="match status" value="1"/>
</dbReference>
<keyword evidence="7" id="KW-0175">Coiled coil</keyword>
<evidence type="ECO:0000256" key="3">
    <source>
        <dbReference type="ARBA" id="ARBA00022980"/>
    </source>
</evidence>
<dbReference type="Gene3D" id="3.40.30.10">
    <property type="entry name" value="Glutaredoxin"/>
    <property type="match status" value="1"/>
</dbReference>
<dbReference type="EMBL" id="LAQI01000033">
    <property type="protein sequence ID" value="KKY26124.1"/>
    <property type="molecule type" value="Genomic_DNA"/>
</dbReference>
<dbReference type="EMBL" id="JAJVCZ030000008">
    <property type="protein sequence ID" value="KAL0257336.1"/>
    <property type="molecule type" value="Genomic_DNA"/>
</dbReference>
<dbReference type="GO" id="GO:0003735">
    <property type="term" value="F:structural constituent of ribosome"/>
    <property type="evidence" value="ECO:0007669"/>
    <property type="project" value="TreeGrafter"/>
</dbReference>
<proteinExistence type="inferred from homology"/>
<evidence type="ECO:0000256" key="4">
    <source>
        <dbReference type="ARBA" id="ARBA00023128"/>
    </source>
</evidence>
<evidence type="ECO:0000313" key="13">
    <source>
        <dbReference type="Proteomes" id="UP001430584"/>
    </source>
</evidence>
<reference evidence="8 13" key="4">
    <citation type="submission" date="2024-02" db="EMBL/GenBank/DDBJ databases">
        <title>De novo assembly and annotation of 12 fungi associated with fruit tree decline syndrome in Ontario, Canada.</title>
        <authorList>
            <person name="Sulman M."/>
            <person name="Ellouze W."/>
            <person name="Ilyukhin E."/>
        </authorList>
    </citation>
    <scope>NUCLEOTIDE SEQUENCE [LARGE SCALE GENOMIC DNA]</scope>
    <source>
        <strain evidence="8 13">FDS-637</strain>
    </source>
</reference>
<protein>
    <recommendedName>
        <fullName evidence="6">Large ribosomal subunit protein mL53</fullName>
    </recommendedName>
</protein>
<dbReference type="RefSeq" id="XP_066630365.1">
    <property type="nucleotide sequence ID" value="XM_066779561.1"/>
</dbReference>
<evidence type="ECO:0000256" key="5">
    <source>
        <dbReference type="ARBA" id="ARBA00023274"/>
    </source>
</evidence>
<accession>A0A0G2EV82</accession>
<evidence type="ECO:0000313" key="11">
    <source>
        <dbReference type="Proteomes" id="UP000034182"/>
    </source>
</evidence>
<name>A0A0G2EV82_9PEZI</name>
<dbReference type="GeneID" id="92012232"/>
<comment type="caution">
    <text evidence="9">The sequence shown here is derived from an EMBL/GenBank/DDBJ whole genome shotgun (WGS) entry which is preliminary data.</text>
</comment>
<feature type="coiled-coil region" evidence="7">
    <location>
        <begin position="61"/>
        <end position="95"/>
    </location>
</feature>
<gene>
    <name evidence="8" type="primary">MRPL44</name>
    <name evidence="10" type="ORF">BK809_0007435</name>
    <name evidence="8" type="ORF">SLS55_008147</name>
    <name evidence="9" type="ORF">UCDDS831_g01634</name>
</gene>
<dbReference type="InterPro" id="IPR042776">
    <property type="entry name" value="Ribosomal_mL53_fung"/>
</dbReference>
<dbReference type="Proteomes" id="UP000034182">
    <property type="component" value="Unassembled WGS sequence"/>
</dbReference>
<dbReference type="Pfam" id="PF10780">
    <property type="entry name" value="MRP_L53"/>
    <property type="match status" value="1"/>
</dbReference>
<organism evidence="9 11">
    <name type="scientific">Diplodia seriata</name>
    <dbReference type="NCBI Taxonomy" id="420778"/>
    <lineage>
        <taxon>Eukaryota</taxon>
        <taxon>Fungi</taxon>
        <taxon>Dikarya</taxon>
        <taxon>Ascomycota</taxon>
        <taxon>Pezizomycotina</taxon>
        <taxon>Dothideomycetes</taxon>
        <taxon>Dothideomycetes incertae sedis</taxon>
        <taxon>Botryosphaeriales</taxon>
        <taxon>Botryosphaeriaceae</taxon>
        <taxon>Diplodia</taxon>
    </lineage>
</organism>
<reference evidence="9 11" key="2">
    <citation type="submission" date="2015-05" db="EMBL/GenBank/DDBJ databases">
        <title>Distinctive expansion of gene families associated with plant cell wall degradation and secondary metabolism in the genomes of grapevine trunk pathogens.</title>
        <authorList>
            <person name="Lawrence D.P."/>
            <person name="Travadon R."/>
            <person name="Rolshausen P.E."/>
            <person name="Baumgartner K."/>
        </authorList>
    </citation>
    <scope>NUCLEOTIDE SEQUENCE [LARGE SCALE GENOMIC DNA]</scope>
    <source>
        <strain evidence="9">DS831</strain>
    </source>
</reference>